<reference evidence="2 3" key="1">
    <citation type="submission" date="2019-05" db="EMBL/GenBank/DDBJ databases">
        <title>Another draft genome of Portunus trituberculatus and its Hox gene families provides insights of decapod evolution.</title>
        <authorList>
            <person name="Jeong J.-H."/>
            <person name="Song I."/>
            <person name="Kim S."/>
            <person name="Choi T."/>
            <person name="Kim D."/>
            <person name="Ryu S."/>
            <person name="Kim W."/>
        </authorList>
    </citation>
    <scope>NUCLEOTIDE SEQUENCE [LARGE SCALE GENOMIC DNA]</scope>
    <source>
        <tissue evidence="2">Muscle</tissue>
    </source>
</reference>
<evidence type="ECO:0000256" key="1">
    <source>
        <dbReference type="SAM" id="MobiDB-lite"/>
    </source>
</evidence>
<dbReference type="Proteomes" id="UP000324222">
    <property type="component" value="Unassembled WGS sequence"/>
</dbReference>
<dbReference type="AlphaFoldDB" id="A0A5B7HB42"/>
<gene>
    <name evidence="2" type="ORF">E2C01_060334</name>
</gene>
<feature type="compositionally biased region" description="Basic and acidic residues" evidence="1">
    <location>
        <begin position="1"/>
        <end position="15"/>
    </location>
</feature>
<feature type="region of interest" description="Disordered" evidence="1">
    <location>
        <begin position="1"/>
        <end position="25"/>
    </location>
</feature>
<protein>
    <submittedName>
        <fullName evidence="2">Uncharacterized protein</fullName>
    </submittedName>
</protein>
<proteinExistence type="predicted"/>
<comment type="caution">
    <text evidence="2">The sequence shown here is derived from an EMBL/GenBank/DDBJ whole genome shotgun (WGS) entry which is preliminary data.</text>
</comment>
<dbReference type="EMBL" id="VSRR010024419">
    <property type="protein sequence ID" value="MPC66188.1"/>
    <property type="molecule type" value="Genomic_DNA"/>
</dbReference>
<accession>A0A5B7HB42</accession>
<name>A0A5B7HB42_PORTR</name>
<evidence type="ECO:0000313" key="2">
    <source>
        <dbReference type="EMBL" id="MPC66188.1"/>
    </source>
</evidence>
<sequence length="84" mass="9358">MFATGAEHRGVEGRVKGSRRRPGAPGKARVVWLLPLHDNFCFPLHPCGPPCCLLAWVVHVHLLTMESCRRQCAAQSGTRAWVRN</sequence>
<keyword evidence="3" id="KW-1185">Reference proteome</keyword>
<organism evidence="2 3">
    <name type="scientific">Portunus trituberculatus</name>
    <name type="common">Swimming crab</name>
    <name type="synonym">Neptunus trituberculatus</name>
    <dbReference type="NCBI Taxonomy" id="210409"/>
    <lineage>
        <taxon>Eukaryota</taxon>
        <taxon>Metazoa</taxon>
        <taxon>Ecdysozoa</taxon>
        <taxon>Arthropoda</taxon>
        <taxon>Crustacea</taxon>
        <taxon>Multicrustacea</taxon>
        <taxon>Malacostraca</taxon>
        <taxon>Eumalacostraca</taxon>
        <taxon>Eucarida</taxon>
        <taxon>Decapoda</taxon>
        <taxon>Pleocyemata</taxon>
        <taxon>Brachyura</taxon>
        <taxon>Eubrachyura</taxon>
        <taxon>Portunoidea</taxon>
        <taxon>Portunidae</taxon>
        <taxon>Portuninae</taxon>
        <taxon>Portunus</taxon>
    </lineage>
</organism>
<evidence type="ECO:0000313" key="3">
    <source>
        <dbReference type="Proteomes" id="UP000324222"/>
    </source>
</evidence>